<feature type="domain" description="NADP-dependent oxidoreductase" evidence="4">
    <location>
        <begin position="14"/>
        <end position="276"/>
    </location>
</feature>
<dbReference type="Gene3D" id="3.20.20.100">
    <property type="entry name" value="NADP-dependent oxidoreductase domain"/>
    <property type="match status" value="1"/>
</dbReference>
<evidence type="ECO:0000313" key="6">
    <source>
        <dbReference type="Proteomes" id="UP001165082"/>
    </source>
</evidence>
<dbReference type="Pfam" id="PF00248">
    <property type="entry name" value="Aldo_ket_red"/>
    <property type="match status" value="1"/>
</dbReference>
<dbReference type="PIRSF" id="PIRSF000097">
    <property type="entry name" value="AKR"/>
    <property type="match status" value="1"/>
</dbReference>
<reference evidence="5" key="1">
    <citation type="submission" date="2022-07" db="EMBL/GenBank/DDBJ databases">
        <title>Genome analysis of Parmales, a sister group of diatoms, reveals the evolutionary specialization of diatoms from phago-mixotrophs to photoautotrophs.</title>
        <authorList>
            <person name="Ban H."/>
            <person name="Sato S."/>
            <person name="Yoshikawa S."/>
            <person name="Kazumasa Y."/>
            <person name="Nakamura Y."/>
            <person name="Ichinomiya M."/>
            <person name="Saitoh K."/>
            <person name="Sato N."/>
            <person name="Blanc-Mathieu R."/>
            <person name="Endo H."/>
            <person name="Kuwata A."/>
            <person name="Ogata H."/>
        </authorList>
    </citation>
    <scope>NUCLEOTIDE SEQUENCE</scope>
</reference>
<name>A0A9W6ZLI1_9STRA</name>
<feature type="site" description="Lowers pKa of active site Tyr" evidence="3">
    <location>
        <position position="64"/>
    </location>
</feature>
<dbReference type="InterPro" id="IPR036812">
    <property type="entry name" value="NAD(P)_OxRdtase_dom_sf"/>
</dbReference>
<dbReference type="CDD" id="cd19071">
    <property type="entry name" value="AKR_AKR1-5-like"/>
    <property type="match status" value="1"/>
</dbReference>
<evidence type="ECO:0000256" key="3">
    <source>
        <dbReference type="PIRSR" id="PIRSR000097-3"/>
    </source>
</evidence>
<dbReference type="OrthoDB" id="416253at2759"/>
<dbReference type="PANTHER" id="PTHR43827:SF13">
    <property type="entry name" value="ALDO_KETO REDUCTASE FAMILY PROTEIN"/>
    <property type="match status" value="1"/>
</dbReference>
<sequence length="301" mass="32729">MELPKIGYGTYLMDSAASELGVKNALEAGYRHIDTAQGYENEAGVGAGMKASGVDRGEVFVTTKLWPGGKWGQRALTYEEVVEAGEKSLKELDCGYLDLYLIHTPFAFASGKEAGLDQWRGCLALKKRGIARQVGVSNFNQAHLSAIYEARMEMPLYNQLEIHPCCQQRQLLAFMEERGVKAIAYSSLAPLGSWREGQDSGKDRMGKERTEIVGSTLKKIAGEMDATEPQVLLRWALEKGYPILPKSTNVGRMKLNLRVGEMGELGKENMELLDALGGGGEGTGVEDVCLAWAFGDPAAAS</sequence>
<keyword evidence="6" id="KW-1185">Reference proteome</keyword>
<comment type="caution">
    <text evidence="5">The sequence shown here is derived from an EMBL/GenBank/DDBJ whole genome shotgun (WGS) entry which is preliminary data.</text>
</comment>
<evidence type="ECO:0000313" key="5">
    <source>
        <dbReference type="EMBL" id="GMH54421.1"/>
    </source>
</evidence>
<evidence type="ECO:0000259" key="4">
    <source>
        <dbReference type="Pfam" id="PF00248"/>
    </source>
</evidence>
<dbReference type="Proteomes" id="UP001165082">
    <property type="component" value="Unassembled WGS sequence"/>
</dbReference>
<dbReference type="EMBL" id="BRXZ01003419">
    <property type="protein sequence ID" value="GMH54421.1"/>
    <property type="molecule type" value="Genomic_DNA"/>
</dbReference>
<dbReference type="InterPro" id="IPR020471">
    <property type="entry name" value="AKR"/>
</dbReference>
<dbReference type="SUPFAM" id="SSF51430">
    <property type="entry name" value="NAD(P)-linked oxidoreductase"/>
    <property type="match status" value="1"/>
</dbReference>
<dbReference type="GO" id="GO:0016491">
    <property type="term" value="F:oxidoreductase activity"/>
    <property type="evidence" value="ECO:0007669"/>
    <property type="project" value="InterPro"/>
</dbReference>
<dbReference type="InterPro" id="IPR018170">
    <property type="entry name" value="Aldo/ket_reductase_CS"/>
</dbReference>
<dbReference type="PROSITE" id="PS00798">
    <property type="entry name" value="ALDOKETO_REDUCTASE_1"/>
    <property type="match status" value="1"/>
</dbReference>
<dbReference type="AlphaFoldDB" id="A0A9W6ZLI1"/>
<proteinExistence type="predicted"/>
<dbReference type="InterPro" id="IPR023210">
    <property type="entry name" value="NADP_OxRdtase_dom"/>
</dbReference>
<protein>
    <recommendedName>
        <fullName evidence="4">NADP-dependent oxidoreductase domain-containing protein</fullName>
    </recommendedName>
</protein>
<evidence type="ECO:0000256" key="1">
    <source>
        <dbReference type="PIRSR" id="PIRSR000097-1"/>
    </source>
</evidence>
<evidence type="ECO:0000256" key="2">
    <source>
        <dbReference type="PIRSR" id="PIRSR000097-2"/>
    </source>
</evidence>
<feature type="active site" description="Proton donor" evidence="1">
    <location>
        <position position="39"/>
    </location>
</feature>
<feature type="binding site" evidence="2">
    <location>
        <position position="103"/>
    </location>
    <ligand>
        <name>substrate</name>
    </ligand>
</feature>
<dbReference type="PANTHER" id="PTHR43827">
    <property type="entry name" value="2,5-DIKETO-D-GLUCONIC ACID REDUCTASE"/>
    <property type="match status" value="1"/>
</dbReference>
<organism evidence="5 6">
    <name type="scientific">Triparma retinervis</name>
    <dbReference type="NCBI Taxonomy" id="2557542"/>
    <lineage>
        <taxon>Eukaryota</taxon>
        <taxon>Sar</taxon>
        <taxon>Stramenopiles</taxon>
        <taxon>Ochrophyta</taxon>
        <taxon>Bolidophyceae</taxon>
        <taxon>Parmales</taxon>
        <taxon>Triparmaceae</taxon>
        <taxon>Triparma</taxon>
    </lineage>
</organism>
<gene>
    <name evidence="5" type="ORF">TrRE_jg8017</name>
</gene>
<dbReference type="PRINTS" id="PR00069">
    <property type="entry name" value="ALDKETRDTASE"/>
</dbReference>
<accession>A0A9W6ZLI1</accession>